<dbReference type="GO" id="GO:0006516">
    <property type="term" value="P:glycoprotein catabolic process"/>
    <property type="evidence" value="ECO:0007669"/>
    <property type="project" value="TreeGrafter"/>
</dbReference>
<organism evidence="20 21">
    <name type="scientific">Gracilibacillus dipsosauri</name>
    <dbReference type="NCBI Taxonomy" id="178340"/>
    <lineage>
        <taxon>Bacteria</taxon>
        <taxon>Bacillati</taxon>
        <taxon>Bacillota</taxon>
        <taxon>Bacilli</taxon>
        <taxon>Bacillales</taxon>
        <taxon>Bacillaceae</taxon>
        <taxon>Gracilibacillus</taxon>
    </lineage>
</organism>
<dbReference type="InterPro" id="IPR006102">
    <property type="entry name" value="Ig-like_GH2"/>
</dbReference>
<dbReference type="InterPro" id="IPR050887">
    <property type="entry name" value="Beta-mannosidase_GH2"/>
</dbReference>
<keyword evidence="12" id="KW-0326">Glycosidase</keyword>
<feature type="domain" description="Beta-mannosidase-like galactose-binding" evidence="19">
    <location>
        <begin position="12"/>
        <end position="189"/>
    </location>
</feature>
<dbReference type="Proteomes" id="UP000245624">
    <property type="component" value="Unassembled WGS sequence"/>
</dbReference>
<keyword evidence="8" id="KW-0732">Signal</keyword>
<protein>
    <recommendedName>
        <fullName evidence="14">Beta-mannosidase B</fullName>
        <ecNumber evidence="6">3.2.1.25</ecNumber>
    </recommendedName>
    <alternativeName>
        <fullName evidence="15">Mannanase B</fullName>
    </alternativeName>
</protein>
<dbReference type="InterPro" id="IPR041447">
    <property type="entry name" value="Mannosidase_ig"/>
</dbReference>
<dbReference type="InterPro" id="IPR013783">
    <property type="entry name" value="Ig-like_fold"/>
</dbReference>
<dbReference type="PANTHER" id="PTHR43730:SF1">
    <property type="entry name" value="BETA-MANNOSIDASE"/>
    <property type="match status" value="1"/>
</dbReference>
<evidence type="ECO:0000256" key="5">
    <source>
        <dbReference type="ARBA" id="ARBA00011738"/>
    </source>
</evidence>
<dbReference type="SUPFAM" id="SSF49303">
    <property type="entry name" value="beta-Galactosidase/glucuronidase domain"/>
    <property type="match status" value="3"/>
</dbReference>
<proteinExistence type="inferred from homology"/>
<comment type="subunit">
    <text evidence="5">Homodimer.</text>
</comment>
<feature type="domain" description="Glycoside hydrolase family 2 immunoglobulin-like beta-sandwich" evidence="16">
    <location>
        <begin position="199"/>
        <end position="303"/>
    </location>
</feature>
<evidence type="ECO:0000259" key="18">
    <source>
        <dbReference type="Pfam" id="PF17786"/>
    </source>
</evidence>
<dbReference type="FunFam" id="2.60.120.260:FF:000060">
    <property type="entry name" value="Probable beta-mannosidase"/>
    <property type="match status" value="1"/>
</dbReference>
<dbReference type="PANTHER" id="PTHR43730">
    <property type="entry name" value="BETA-MANNOSIDASE"/>
    <property type="match status" value="1"/>
</dbReference>
<keyword evidence="11" id="KW-0458">Lysosome</keyword>
<dbReference type="AlphaFoldDB" id="A0A317KXR4"/>
<dbReference type="InterPro" id="IPR054593">
    <property type="entry name" value="Beta-mannosidase-like_N2"/>
</dbReference>
<dbReference type="FunFam" id="3.20.20.80:FF:000050">
    <property type="entry name" value="Beta-mannosidase B"/>
    <property type="match status" value="1"/>
</dbReference>
<evidence type="ECO:0000259" key="16">
    <source>
        <dbReference type="Pfam" id="PF00703"/>
    </source>
</evidence>
<sequence>MSNSKKIALQNWHFKEAKDGDWKKATVPGCVHTDLFAHRLIPDPFYGKNELDVQWVDKKDWEYRTTIQLSKRDLIEDKMELVFEGLDTYADVFINDRKILSADNMFRIWKADIKPYVMEGENTILVYFHSPIMHDFDKPDQLGYNLPADNDHSEDGEVEEKKLSVFARKAPYHYGWDWGPRFVTSGIWKAVYIEKWSKTRIRDVFIQQSQVTKEVAELKAVVEVESTNKRDIKLTIFDQHGFTRSEKFSLEKGLQAVELPFSIMEPHLWWSNGLGEPYLYQFTLELSEEGTTYGSKQVKTGLRSIHLVQEQDQNGNSFYFELNGVPVFMKGANHIPNDSFLTRVDKDAYEHEIATAAASNMNMLRVWGGGIYEPDVFYELCDAYGILVWQDFMFACSMYPGDEAFLNNVRQEAIDNVKRLRNYACIALWCGNNEMDAAWAEYIEDAGWGWKQRYNDQQRKEIWQAYDQIFHYLLPDVVNKYDELTAYWPSSPMQALTADEAQHASFETIKSGDIHYWDVWHGQKPLQAYKDNVGRFMSEYGFQSFPEEKTVLTYAEEKDFALDSSVMLHHQKNGAGNHLIKTYMDMYYKEPKDFTSFLSLSHALQAKAIRSAIEAHRLHKPYCMGTLYWQMNDCWPVASWSSMDYYGRWKALQYDVRDRFKQTILIVDQGDHQLSFYAVSDELLDQAAELTIQALDFNGNMVMEKSLNVTIQKNTSIKIHQEKLTFLQGRLEDFVIFAQLKVGEKVIDSVEHLLVKPKDVACIDPQIEVEYVENGIELSCSHLAINVWLEADQDGFFSTNNFCLIPGKKKRVLFTKSIIGNDDFAKYSLPDKVVVKSMYNFI</sequence>
<feature type="domain" description="Mannosidase Ig/CBM-like" evidence="18">
    <location>
        <begin position="673"/>
        <end position="759"/>
    </location>
</feature>
<keyword evidence="21" id="KW-1185">Reference proteome</keyword>
<evidence type="ECO:0000256" key="6">
    <source>
        <dbReference type="ARBA" id="ARBA00012754"/>
    </source>
</evidence>
<evidence type="ECO:0000313" key="21">
    <source>
        <dbReference type="Proteomes" id="UP000245624"/>
    </source>
</evidence>
<dbReference type="InterPro" id="IPR017853">
    <property type="entry name" value="GH"/>
</dbReference>
<dbReference type="OrthoDB" id="9801077at2"/>
<dbReference type="Pfam" id="PF17753">
    <property type="entry name" value="Ig_mannosidase"/>
    <property type="match status" value="1"/>
</dbReference>
<dbReference type="SUPFAM" id="SSF51445">
    <property type="entry name" value="(Trans)glycosidases"/>
    <property type="match status" value="1"/>
</dbReference>
<keyword evidence="9" id="KW-0378">Hydrolase</keyword>
<dbReference type="Pfam" id="PF17786">
    <property type="entry name" value="Mannosidase_ig"/>
    <property type="match status" value="1"/>
</dbReference>
<evidence type="ECO:0000256" key="13">
    <source>
        <dbReference type="ARBA" id="ARBA00038429"/>
    </source>
</evidence>
<comment type="catalytic activity">
    <reaction evidence="1">
        <text>Hydrolysis of terminal, non-reducing beta-D-mannose residues in beta-D-mannosides.</text>
        <dbReference type="EC" id="3.2.1.25"/>
    </reaction>
</comment>
<name>A0A317KXR4_9BACI</name>
<dbReference type="GO" id="GO:0005975">
    <property type="term" value="P:carbohydrate metabolic process"/>
    <property type="evidence" value="ECO:0007669"/>
    <property type="project" value="InterPro"/>
</dbReference>
<dbReference type="InterPro" id="IPR036156">
    <property type="entry name" value="Beta-gal/glucu_dom_sf"/>
</dbReference>
<comment type="similarity">
    <text evidence="13">Belongs to the glycosyl hydrolase 2 family. Beta-mannosidase B subfamily.</text>
</comment>
<evidence type="ECO:0000256" key="15">
    <source>
        <dbReference type="ARBA" id="ARBA00041614"/>
    </source>
</evidence>
<dbReference type="SUPFAM" id="SSF49785">
    <property type="entry name" value="Galactose-binding domain-like"/>
    <property type="match status" value="1"/>
</dbReference>
<comment type="pathway">
    <text evidence="4">Glycan metabolism; N-glycan degradation.</text>
</comment>
<dbReference type="Pfam" id="PF22666">
    <property type="entry name" value="Glyco_hydro_2_N2"/>
    <property type="match status" value="1"/>
</dbReference>
<dbReference type="EC" id="3.2.1.25" evidence="6"/>
<dbReference type="RefSeq" id="WP_109985389.1">
    <property type="nucleotide sequence ID" value="NZ_QGTD01000018.1"/>
</dbReference>
<evidence type="ECO:0000259" key="17">
    <source>
        <dbReference type="Pfam" id="PF17753"/>
    </source>
</evidence>
<evidence type="ECO:0000256" key="4">
    <source>
        <dbReference type="ARBA" id="ARBA00004740"/>
    </source>
</evidence>
<evidence type="ECO:0000256" key="10">
    <source>
        <dbReference type="ARBA" id="ARBA00023180"/>
    </source>
</evidence>
<evidence type="ECO:0000313" key="20">
    <source>
        <dbReference type="EMBL" id="PWU67308.1"/>
    </source>
</evidence>
<dbReference type="Pfam" id="PF00703">
    <property type="entry name" value="Glyco_hydro_2"/>
    <property type="match status" value="1"/>
</dbReference>
<dbReference type="GO" id="GO:0004567">
    <property type="term" value="F:beta-mannosidase activity"/>
    <property type="evidence" value="ECO:0007669"/>
    <property type="project" value="UniProtKB-EC"/>
</dbReference>
<dbReference type="Gene3D" id="2.60.120.260">
    <property type="entry name" value="Galactose-binding domain-like"/>
    <property type="match status" value="1"/>
</dbReference>
<reference evidence="20 21" key="1">
    <citation type="submission" date="2018-05" db="EMBL/GenBank/DDBJ databases">
        <title>Genomic analysis of Gracilibacillus dipsosauri DD1 reveals novel features of a salt-tolerant amylase.</title>
        <authorList>
            <person name="Deutch C.E."/>
            <person name="Yang S."/>
        </authorList>
    </citation>
    <scope>NUCLEOTIDE SEQUENCE [LARGE SCALE GENOMIC DNA]</scope>
    <source>
        <strain evidence="20 21">DD1</strain>
    </source>
</reference>
<evidence type="ECO:0000256" key="1">
    <source>
        <dbReference type="ARBA" id="ARBA00000829"/>
    </source>
</evidence>
<dbReference type="InterPro" id="IPR041625">
    <property type="entry name" value="Beta-mannosidase_Ig"/>
</dbReference>
<evidence type="ECO:0000256" key="9">
    <source>
        <dbReference type="ARBA" id="ARBA00022801"/>
    </source>
</evidence>
<evidence type="ECO:0000256" key="14">
    <source>
        <dbReference type="ARBA" id="ARBA00041069"/>
    </source>
</evidence>
<evidence type="ECO:0000259" key="19">
    <source>
        <dbReference type="Pfam" id="PF22666"/>
    </source>
</evidence>
<comment type="caution">
    <text evidence="20">The sequence shown here is derived from an EMBL/GenBank/DDBJ whole genome shotgun (WGS) entry which is preliminary data.</text>
</comment>
<evidence type="ECO:0000256" key="12">
    <source>
        <dbReference type="ARBA" id="ARBA00023295"/>
    </source>
</evidence>
<keyword evidence="10" id="KW-0325">Glycoprotein</keyword>
<evidence type="ECO:0000256" key="8">
    <source>
        <dbReference type="ARBA" id="ARBA00022729"/>
    </source>
</evidence>
<comment type="subcellular location">
    <subcellularLocation>
        <location evidence="2">Lysosome</location>
    </subcellularLocation>
    <subcellularLocation>
        <location evidence="3">Secreted</location>
    </subcellularLocation>
</comment>
<evidence type="ECO:0000256" key="7">
    <source>
        <dbReference type="ARBA" id="ARBA00022525"/>
    </source>
</evidence>
<dbReference type="GO" id="GO:0005764">
    <property type="term" value="C:lysosome"/>
    <property type="evidence" value="ECO:0007669"/>
    <property type="project" value="UniProtKB-SubCell"/>
</dbReference>
<accession>A0A317KXR4</accession>
<dbReference type="EMBL" id="QGTD01000018">
    <property type="protein sequence ID" value="PWU67308.1"/>
    <property type="molecule type" value="Genomic_DNA"/>
</dbReference>
<keyword evidence="7" id="KW-0964">Secreted</keyword>
<dbReference type="GO" id="GO:0005576">
    <property type="term" value="C:extracellular region"/>
    <property type="evidence" value="ECO:0007669"/>
    <property type="project" value="UniProtKB-SubCell"/>
</dbReference>
<gene>
    <name evidence="20" type="ORF">DLJ74_17235</name>
</gene>
<dbReference type="Gene3D" id="3.20.20.80">
    <property type="entry name" value="Glycosidases"/>
    <property type="match status" value="1"/>
</dbReference>
<evidence type="ECO:0000256" key="2">
    <source>
        <dbReference type="ARBA" id="ARBA00004371"/>
    </source>
</evidence>
<dbReference type="InterPro" id="IPR008979">
    <property type="entry name" value="Galactose-bd-like_sf"/>
</dbReference>
<evidence type="ECO:0000256" key="11">
    <source>
        <dbReference type="ARBA" id="ARBA00023228"/>
    </source>
</evidence>
<feature type="domain" description="Beta-mannosidase Ig-fold" evidence="17">
    <location>
        <begin position="764"/>
        <end position="840"/>
    </location>
</feature>
<dbReference type="Gene3D" id="2.60.40.10">
    <property type="entry name" value="Immunoglobulins"/>
    <property type="match status" value="3"/>
</dbReference>
<evidence type="ECO:0000256" key="3">
    <source>
        <dbReference type="ARBA" id="ARBA00004613"/>
    </source>
</evidence>